<dbReference type="AlphaFoldDB" id="A8RJ46"/>
<comment type="caution">
    <text evidence="1">The sequence shown here is derived from an EMBL/GenBank/DDBJ whole genome shotgun (WGS) entry which is preliminary data.</text>
</comment>
<organism evidence="1 2">
    <name type="scientific">Enterocloster bolteae (strain ATCC BAA-613 / DSM 15670 / CCUG 46953 / JCM 12243 / WAL 16351)</name>
    <name type="common">Clostridium bolteae</name>
    <dbReference type="NCBI Taxonomy" id="411902"/>
    <lineage>
        <taxon>Bacteria</taxon>
        <taxon>Bacillati</taxon>
        <taxon>Bacillota</taxon>
        <taxon>Clostridia</taxon>
        <taxon>Lachnospirales</taxon>
        <taxon>Lachnospiraceae</taxon>
        <taxon>Enterocloster</taxon>
    </lineage>
</organism>
<dbReference type="EMBL" id="ABCC02000010">
    <property type="protein sequence ID" value="EDP18945.1"/>
    <property type="molecule type" value="Genomic_DNA"/>
</dbReference>
<evidence type="ECO:0008006" key="3">
    <source>
        <dbReference type="Google" id="ProtNLM"/>
    </source>
</evidence>
<reference evidence="1 2" key="1">
    <citation type="submission" date="2007-08" db="EMBL/GenBank/DDBJ databases">
        <authorList>
            <person name="Fulton L."/>
            <person name="Clifton S."/>
            <person name="Fulton B."/>
            <person name="Xu J."/>
            <person name="Minx P."/>
            <person name="Pepin K.H."/>
            <person name="Johnson M."/>
            <person name="Thiruvilangam P."/>
            <person name="Bhonagiri V."/>
            <person name="Nash W.E."/>
            <person name="Mardis E.R."/>
            <person name="Wilson R.K."/>
        </authorList>
    </citation>
    <scope>NUCLEOTIDE SEQUENCE [LARGE SCALE GENOMIC DNA]</scope>
    <source>
        <strain evidence="2">ATCC BAA-613 / DSM 15670 / CCUG 46953 / JCM 12243 / WAL 16351</strain>
    </source>
</reference>
<dbReference type="eggNOG" id="ENOG5030G78">
    <property type="taxonomic scope" value="Bacteria"/>
</dbReference>
<dbReference type="Gene3D" id="3.10.129.10">
    <property type="entry name" value="Hotdog Thioesterase"/>
    <property type="match status" value="1"/>
</dbReference>
<gene>
    <name evidence="1" type="ORF">CLOBOL_00883</name>
</gene>
<dbReference type="PaxDb" id="411902-CLOBOL_00883"/>
<evidence type="ECO:0000313" key="1">
    <source>
        <dbReference type="EMBL" id="EDP18945.1"/>
    </source>
</evidence>
<evidence type="ECO:0000313" key="2">
    <source>
        <dbReference type="Proteomes" id="UP000005396"/>
    </source>
</evidence>
<accession>A8RJ46</accession>
<proteinExistence type="predicted"/>
<dbReference type="InterPro" id="IPR029069">
    <property type="entry name" value="HotDog_dom_sf"/>
</dbReference>
<name>A8RJ46_ENTBW</name>
<dbReference type="Proteomes" id="UP000005396">
    <property type="component" value="Unassembled WGS sequence"/>
</dbReference>
<sequence length="218" mass="24008">MTDFREVSNMIKLIQAACQWGQKDFDGWVIGKARYCIHSHSEPVSCESIPQKAAQGYVLLETTSYDACRQPCQSLEICLVDIKVFRDSWGAKASTFPASQAASPATSGCMASGCMPGQMTMTFPQKCLDRFLADSGDSNPIHHGPNAVIPGLWILSRLEEMYGSHRPAETLSIRFLRPVHTGGSVRLEQKNNIVTGTMGSATCFTMTIHTSDQTQKRR</sequence>
<reference evidence="1 2" key="2">
    <citation type="submission" date="2007-09" db="EMBL/GenBank/DDBJ databases">
        <title>Draft genome sequence of Clostridium bolteae (ATCC BAA-613).</title>
        <authorList>
            <person name="Sudarsanam P."/>
            <person name="Ley R."/>
            <person name="Guruge J."/>
            <person name="Turnbaugh P.J."/>
            <person name="Mahowald M."/>
            <person name="Liep D."/>
            <person name="Gordon J."/>
        </authorList>
    </citation>
    <scope>NUCLEOTIDE SEQUENCE [LARGE SCALE GENOMIC DNA]</scope>
    <source>
        <strain evidence="2">ATCC BAA-613 / DSM 15670 / CCUG 46953 / JCM 12243 / WAL 16351</strain>
    </source>
</reference>
<protein>
    <recommendedName>
        <fullName evidence="3">MaoC-like domain-containing protein</fullName>
    </recommendedName>
</protein>
<dbReference type="HOGENOM" id="CLU_1445313_0_0_9"/>
<dbReference type="SUPFAM" id="SSF54637">
    <property type="entry name" value="Thioesterase/thiol ester dehydrase-isomerase"/>
    <property type="match status" value="1"/>
</dbReference>